<dbReference type="Proteomes" id="UP000007703">
    <property type="component" value="Unassembled WGS sequence"/>
</dbReference>
<protein>
    <submittedName>
        <fullName evidence="2">Uncharacterized protein</fullName>
    </submittedName>
</protein>
<evidence type="ECO:0000313" key="3">
    <source>
        <dbReference type="Proteomes" id="UP000007703"/>
    </source>
</evidence>
<dbReference type="KEGG" id="clu:CLUG_02287"/>
<proteinExistence type="predicted"/>
<feature type="region of interest" description="Disordered" evidence="1">
    <location>
        <begin position="34"/>
        <end position="87"/>
    </location>
</feature>
<dbReference type="InParanoid" id="C4Y255"/>
<accession>C4Y255</accession>
<dbReference type="VEuPathDB" id="FungiDB:CLUG_02287"/>
<feature type="compositionally biased region" description="Pro residues" evidence="1">
    <location>
        <begin position="75"/>
        <end position="85"/>
    </location>
</feature>
<reference evidence="2 3" key="1">
    <citation type="journal article" date="2009" name="Nature">
        <title>Evolution of pathogenicity and sexual reproduction in eight Candida genomes.</title>
        <authorList>
            <person name="Butler G."/>
            <person name="Rasmussen M.D."/>
            <person name="Lin M.F."/>
            <person name="Santos M.A."/>
            <person name="Sakthikumar S."/>
            <person name="Munro C.A."/>
            <person name="Rheinbay E."/>
            <person name="Grabherr M."/>
            <person name="Forche A."/>
            <person name="Reedy J.L."/>
            <person name="Agrafioti I."/>
            <person name="Arnaud M.B."/>
            <person name="Bates S."/>
            <person name="Brown A.J."/>
            <person name="Brunke S."/>
            <person name="Costanzo M.C."/>
            <person name="Fitzpatrick D.A."/>
            <person name="de Groot P.W."/>
            <person name="Harris D."/>
            <person name="Hoyer L.L."/>
            <person name="Hube B."/>
            <person name="Klis F.M."/>
            <person name="Kodira C."/>
            <person name="Lennard N."/>
            <person name="Logue M.E."/>
            <person name="Martin R."/>
            <person name="Neiman A.M."/>
            <person name="Nikolaou E."/>
            <person name="Quail M.A."/>
            <person name="Quinn J."/>
            <person name="Santos M.C."/>
            <person name="Schmitzberger F.F."/>
            <person name="Sherlock G."/>
            <person name="Shah P."/>
            <person name="Silverstein K.A."/>
            <person name="Skrzypek M.S."/>
            <person name="Soll D."/>
            <person name="Staggs R."/>
            <person name="Stansfield I."/>
            <person name="Stumpf M.P."/>
            <person name="Sudbery P.E."/>
            <person name="Srikantha T."/>
            <person name="Zeng Q."/>
            <person name="Berman J."/>
            <person name="Berriman M."/>
            <person name="Heitman J."/>
            <person name="Gow N.A."/>
            <person name="Lorenz M.C."/>
            <person name="Birren B.W."/>
            <person name="Kellis M."/>
            <person name="Cuomo C.A."/>
        </authorList>
    </citation>
    <scope>NUCLEOTIDE SEQUENCE [LARGE SCALE GENOMIC DNA]</scope>
    <source>
        <strain evidence="2 3">ATCC 42720</strain>
    </source>
</reference>
<organism evidence="2 3">
    <name type="scientific">Clavispora lusitaniae (strain ATCC 42720)</name>
    <name type="common">Yeast</name>
    <name type="synonym">Candida lusitaniae</name>
    <dbReference type="NCBI Taxonomy" id="306902"/>
    <lineage>
        <taxon>Eukaryota</taxon>
        <taxon>Fungi</taxon>
        <taxon>Dikarya</taxon>
        <taxon>Ascomycota</taxon>
        <taxon>Saccharomycotina</taxon>
        <taxon>Pichiomycetes</taxon>
        <taxon>Metschnikowiaceae</taxon>
        <taxon>Clavispora</taxon>
    </lineage>
</organism>
<dbReference type="AlphaFoldDB" id="C4Y255"/>
<evidence type="ECO:0000256" key="1">
    <source>
        <dbReference type="SAM" id="MobiDB-lite"/>
    </source>
</evidence>
<dbReference type="HOGENOM" id="CLU_1053767_0_0_1"/>
<dbReference type="EMBL" id="CH408077">
    <property type="protein sequence ID" value="EEQ38165.1"/>
    <property type="molecule type" value="Genomic_DNA"/>
</dbReference>
<sequence length="264" mass="28636">MTNSSPANACTVALPPTLTLLVTTLPSASLTLRTQTLKPRSPSEPPSKPCGGTTRLSDKIDAVTGTRNSMSRTTPFPPRWAPAPPEFSSMENSRIRTGYLLSKTSASVIRVFVMFVWTPLTTVPCRSCSVAPGYSFVVSKALNVVSVFVVSAHAECEVVAARSRVGRRLEGAKNHSGNDSRSANVARHDSTAFVWIQKRRVGNHHFDGPQASLVQRDCFVHQAPQAVDDGRVRDCHWRIDIAVGLHACAGEVKHDFAVSARKYA</sequence>
<name>C4Y255_CLAL4</name>
<gene>
    <name evidence="2" type="ORF">CLUG_02287</name>
</gene>
<evidence type="ECO:0000313" key="2">
    <source>
        <dbReference type="EMBL" id="EEQ38165.1"/>
    </source>
</evidence>